<dbReference type="EMBL" id="JACPRF010000403">
    <property type="protein sequence ID" value="MBI2877824.1"/>
    <property type="molecule type" value="Genomic_DNA"/>
</dbReference>
<dbReference type="InterPro" id="IPR021923">
    <property type="entry name" value="DUF3536"/>
</dbReference>
<dbReference type="Proteomes" id="UP000769766">
    <property type="component" value="Unassembled WGS sequence"/>
</dbReference>
<evidence type="ECO:0000256" key="2">
    <source>
        <dbReference type="ARBA" id="ARBA00023277"/>
    </source>
</evidence>
<dbReference type="Pfam" id="PF03065">
    <property type="entry name" value="Glyco_hydro_57"/>
    <property type="match status" value="1"/>
</dbReference>
<organism evidence="5 6">
    <name type="scientific">Tectimicrobiota bacterium</name>
    <dbReference type="NCBI Taxonomy" id="2528274"/>
    <lineage>
        <taxon>Bacteria</taxon>
        <taxon>Pseudomonadati</taxon>
        <taxon>Nitrospinota/Tectimicrobiota group</taxon>
        <taxon>Candidatus Tectimicrobiota</taxon>
    </lineage>
</organism>
<comment type="caution">
    <text evidence="5">The sequence shown here is derived from an EMBL/GenBank/DDBJ whole genome shotgun (WGS) entry which is preliminary data.</text>
</comment>
<reference evidence="5" key="1">
    <citation type="submission" date="2020-07" db="EMBL/GenBank/DDBJ databases">
        <title>Huge and variable diversity of episymbiotic CPR bacteria and DPANN archaea in groundwater ecosystems.</title>
        <authorList>
            <person name="He C.Y."/>
            <person name="Keren R."/>
            <person name="Whittaker M."/>
            <person name="Farag I.F."/>
            <person name="Doudna J."/>
            <person name="Cate J.H.D."/>
            <person name="Banfield J.F."/>
        </authorList>
    </citation>
    <scope>NUCLEOTIDE SEQUENCE</scope>
    <source>
        <strain evidence="5">NC_groundwater_672_Ag_B-0.1um_62_36</strain>
    </source>
</reference>
<dbReference type="InterPro" id="IPR052046">
    <property type="entry name" value="GH57_Enzymes"/>
</dbReference>
<proteinExistence type="inferred from homology"/>
<protein>
    <submittedName>
        <fullName evidence="5">DUF3536 domain-containing protein</fullName>
    </submittedName>
</protein>
<accession>A0A932CQZ5</accession>
<sequence length="817" mass="94660">MDRYVCIHGHFYQPPRENPWLEEVELQDSAYPYHDWNERISSECYGQNASSRILGPDRKIIDITNNYARMSFNMGPTLLYWMERRMPEAYRVILEADRESRKNFSGHGSAIAQAYNHIIMPLANDYDRRTQVIWGIRDFEHRFGRKPEGMWLPETAVDLKTLSVLAEHGIQFTILAPHQARRVRRIGDKNKDWHELNGGIDPKMPYLCRLPGKRSICLFFYDGPASHDVAFGGLLYNGEELANRILGTLSPDQEGPQLAHIATDGESYGHHHRHGDMALAYCLYSIEADERAKLTVYSEYLGKFPPTHEVEIIENSSWSCVHGIERWRENCGCQSGMHPGWSQAWRAPLREALDWLRHALSRPYKEVMSTYVRDPWQVRDDYIEVILDRSTENVERFLARHTVRDLSQQEKRDLLKLLEMQRHAMLMYTSCGWFFDEISGTETVQVMQYAARAMQLTKEVIGTDFEPAFIRLMEKAPSNLPTCGNGAKAYEMFVKPAVVDLLRVGAHYAISSLFEPYPEEAEPVQIYSYTATRQVYDLVEAGRQRLATGTAHIRSSITWDECTITFAILHLGDHNLNGGVREFQGEDSFGGMQQEVKEAFARSDIPEVIRIMDRHFGIYNYSLWHLFRDEQRKILNQILEAMLRDIEGSFRQIYDNCYPVMQAINELRAPLPKSLAMATEFILNTDLRRLLESEELDFDHMEKYVTEIQRWPIAMDQTTLAFVAGRKLNSLMESLAQAPQDVSILKTVESLLRIMEEKFMDNFMAQLDLSKAQNIYFSAGKQLCDQMEERASRGDPVAREWLEHFTRLGDYLHVRIT</sequence>
<dbReference type="AlphaFoldDB" id="A0A932CQZ5"/>
<evidence type="ECO:0000313" key="5">
    <source>
        <dbReference type="EMBL" id="MBI2877824.1"/>
    </source>
</evidence>
<dbReference type="CDD" id="cd10797">
    <property type="entry name" value="GH57N_APU_like_1"/>
    <property type="match status" value="1"/>
</dbReference>
<keyword evidence="2 3" id="KW-0119">Carbohydrate metabolism</keyword>
<gene>
    <name evidence="5" type="ORF">HYY20_13195</name>
</gene>
<comment type="similarity">
    <text evidence="1 3">Belongs to the glycosyl hydrolase 57 family.</text>
</comment>
<dbReference type="InterPro" id="IPR027291">
    <property type="entry name" value="Glyco_hydro_38_N_sf"/>
</dbReference>
<dbReference type="SUPFAM" id="SSF88713">
    <property type="entry name" value="Glycoside hydrolase/deacetylase"/>
    <property type="match status" value="1"/>
</dbReference>
<dbReference type="InterPro" id="IPR004300">
    <property type="entry name" value="Glyco_hydro_57_N"/>
</dbReference>
<evidence type="ECO:0000256" key="1">
    <source>
        <dbReference type="ARBA" id="ARBA00006821"/>
    </source>
</evidence>
<dbReference type="PANTHER" id="PTHR36306">
    <property type="entry name" value="ALPHA-AMYLASE-RELATED-RELATED"/>
    <property type="match status" value="1"/>
</dbReference>
<evidence type="ECO:0000313" key="6">
    <source>
        <dbReference type="Proteomes" id="UP000769766"/>
    </source>
</evidence>
<name>A0A932CQZ5_UNCTE</name>
<feature type="domain" description="Glycoside hydrolase family 57 N-terminal" evidence="4">
    <location>
        <begin position="105"/>
        <end position="311"/>
    </location>
</feature>
<evidence type="ECO:0000259" key="4">
    <source>
        <dbReference type="Pfam" id="PF03065"/>
    </source>
</evidence>
<evidence type="ECO:0000256" key="3">
    <source>
        <dbReference type="RuleBase" id="RU361196"/>
    </source>
</evidence>
<dbReference type="Pfam" id="PF12055">
    <property type="entry name" value="DUF3536"/>
    <property type="match status" value="1"/>
</dbReference>
<dbReference type="GO" id="GO:0005975">
    <property type="term" value="P:carbohydrate metabolic process"/>
    <property type="evidence" value="ECO:0007669"/>
    <property type="project" value="InterPro"/>
</dbReference>
<dbReference type="Gene3D" id="3.20.110.10">
    <property type="entry name" value="Glycoside hydrolase 38, N terminal domain"/>
    <property type="match status" value="2"/>
</dbReference>
<dbReference type="PANTHER" id="PTHR36306:SF3">
    <property type="entry name" value="GLYCOSIDE HYDROLASE FAMILY 57"/>
    <property type="match status" value="1"/>
</dbReference>
<dbReference type="GO" id="GO:0003824">
    <property type="term" value="F:catalytic activity"/>
    <property type="evidence" value="ECO:0007669"/>
    <property type="project" value="InterPro"/>
</dbReference>
<dbReference type="InterPro" id="IPR011330">
    <property type="entry name" value="Glyco_hydro/deAcase_b/a-brl"/>
</dbReference>